<protein>
    <submittedName>
        <fullName evidence="3">Tripartite tricarboxylate transporter substrate binding protein</fullName>
    </submittedName>
</protein>
<feature type="signal peptide" evidence="2">
    <location>
        <begin position="1"/>
        <end position="25"/>
    </location>
</feature>
<keyword evidence="2" id="KW-0732">Signal</keyword>
<dbReference type="InterPro" id="IPR005064">
    <property type="entry name" value="BUG"/>
</dbReference>
<evidence type="ECO:0000313" key="3">
    <source>
        <dbReference type="EMBL" id="ATX64520.1"/>
    </source>
</evidence>
<dbReference type="EMBL" id="CP024899">
    <property type="protein sequence ID" value="ATX64520.1"/>
    <property type="molecule type" value="Genomic_DNA"/>
</dbReference>
<evidence type="ECO:0000313" key="4">
    <source>
        <dbReference type="Proteomes" id="UP000228948"/>
    </source>
</evidence>
<organism evidence="3 4">
    <name type="scientific">Roseinatronobacter bogoriensis subsp. barguzinensis</name>
    <dbReference type="NCBI Taxonomy" id="441209"/>
    <lineage>
        <taxon>Bacteria</taxon>
        <taxon>Pseudomonadati</taxon>
        <taxon>Pseudomonadota</taxon>
        <taxon>Alphaproteobacteria</taxon>
        <taxon>Rhodobacterales</taxon>
        <taxon>Paracoccaceae</taxon>
        <taxon>Roseinatronobacter</taxon>
    </lineage>
</organism>
<dbReference type="Gene3D" id="3.40.190.150">
    <property type="entry name" value="Bordetella uptake gene, domain 1"/>
    <property type="match status" value="1"/>
</dbReference>
<evidence type="ECO:0000256" key="1">
    <source>
        <dbReference type="ARBA" id="ARBA00006987"/>
    </source>
</evidence>
<dbReference type="InterPro" id="IPR042100">
    <property type="entry name" value="Bug_dom1"/>
</dbReference>
<comment type="similarity">
    <text evidence="1">Belongs to the UPF0065 (bug) family.</text>
</comment>
<name>A0A2K8KEE5_9RHOB</name>
<dbReference type="CDD" id="cd07012">
    <property type="entry name" value="PBP2_Bug_TTT"/>
    <property type="match status" value="1"/>
</dbReference>
<gene>
    <name evidence="3" type="ORF">BG454_00620</name>
</gene>
<dbReference type="PIRSF" id="PIRSF017082">
    <property type="entry name" value="YflP"/>
    <property type="match status" value="1"/>
</dbReference>
<dbReference type="Pfam" id="PF03401">
    <property type="entry name" value="TctC"/>
    <property type="match status" value="1"/>
</dbReference>
<dbReference type="PANTHER" id="PTHR42928">
    <property type="entry name" value="TRICARBOXYLATE-BINDING PROTEIN"/>
    <property type="match status" value="1"/>
</dbReference>
<dbReference type="Proteomes" id="UP000228948">
    <property type="component" value="Chromosome"/>
</dbReference>
<reference evidence="3 4" key="1">
    <citation type="submission" date="2017-11" db="EMBL/GenBank/DDBJ databases">
        <title>Revised Sequence and Annotation of the Rhodobaca barguzinensis strain alga05 Genome.</title>
        <authorList>
            <person name="Kopejtka K."/>
            <person name="Tomasch J.M."/>
            <person name="Bunk B."/>
            <person name="Koblizek M."/>
        </authorList>
    </citation>
    <scope>NUCLEOTIDE SEQUENCE [LARGE SCALE GENOMIC DNA]</scope>
    <source>
        <strain evidence="4">alga05</strain>
    </source>
</reference>
<dbReference type="STRING" id="441209.GCA_001870665_00218"/>
<keyword evidence="4" id="KW-1185">Reference proteome</keyword>
<dbReference type="Gene3D" id="3.40.190.10">
    <property type="entry name" value="Periplasmic binding protein-like II"/>
    <property type="match status" value="1"/>
</dbReference>
<proteinExistence type="inferred from homology"/>
<evidence type="ECO:0000256" key="2">
    <source>
        <dbReference type="SAM" id="SignalP"/>
    </source>
</evidence>
<feature type="chain" id="PRO_5014817123" evidence="2">
    <location>
        <begin position="26"/>
        <end position="319"/>
    </location>
</feature>
<accession>A0A2K8KEE5</accession>
<dbReference type="AlphaFoldDB" id="A0A2K8KEE5"/>
<dbReference type="RefSeq" id="WP_071479432.1">
    <property type="nucleotide sequence ID" value="NZ_CP024899.1"/>
</dbReference>
<sequence>MTLRKLALACAVTATSLTAAGGALAEFPSESPIRLVSPYGAGGAVDIAGRILSSVSGEFLDTRVDVISLSGAGGQEAIEYVRDAEPDGYTMLITDYGPLVTTALREDVGYELDDWIPIVQITEVAPIFFARADSAFTSIEALIEAAQAAPDTISVGHGRHLSVPHLPLILLEQEAEFSTVHLPTTGGAQALAFVLGGQVDVGASVPSTIQGSVDDGTLVALAVATAERVSSMPDVPTLLELGFDVVMPAWYTIFAHRDVPEERRAILEERIMAALESESAQALGQRTGTDVQPLGAEASMTAYQTTIGNLTAILDQLVD</sequence>
<dbReference type="KEGG" id="rbg:BG454_00620"/>
<dbReference type="PANTHER" id="PTHR42928:SF3">
    <property type="entry name" value="UPF0065 PROTEIN YFLP"/>
    <property type="match status" value="1"/>
</dbReference>
<dbReference type="OrthoDB" id="8970543at2"/>